<proteinExistence type="predicted"/>
<evidence type="ECO:0000256" key="1">
    <source>
        <dbReference type="SAM" id="MobiDB-lite"/>
    </source>
</evidence>
<evidence type="ECO:0000313" key="2">
    <source>
        <dbReference type="EMBL" id="KAH0873069.1"/>
    </source>
</evidence>
<protein>
    <submittedName>
        <fullName evidence="2">Uncharacterized protein</fullName>
    </submittedName>
</protein>
<sequence length="319" mass="34601">MKHPTQKSPNSLALEGGQNELPEASQVTEPHKTREEDNPELSSEVQNLKEKLNEHSKQLEQSAEKLSQLESENLNLQDETQSHNMASNKKRQFRAEGAVPGTGPGVLRSGEPGCLLAGTQRPVSCLGQDIAPVILRSRVPLRPEPYSEPGGGPVPLFQTGKSLCIDVRKNAWGPVLDFIGDFRSNSRSPRVFQVPVHDEREGTVPVEPRNLFPRVASSLWCVEIFVGAFPLSNFPCLSKHFSAIVICSNSNLHFKLDLALDSSSIGGRVRSKKQRSEAGPSESMDCSGSSLDLTAEVENPSRAVADVAPSGSSFVNRSG</sequence>
<accession>A0ABQ7YYS1</accession>
<name>A0ABQ7YYS1_BRANA</name>
<feature type="region of interest" description="Disordered" evidence="1">
    <location>
        <begin position="1"/>
        <end position="106"/>
    </location>
</feature>
<reference evidence="2 3" key="1">
    <citation type="submission" date="2021-05" db="EMBL/GenBank/DDBJ databases">
        <title>Genome Assembly of Synthetic Allotetraploid Brassica napus Reveals Homoeologous Exchanges between Subgenomes.</title>
        <authorList>
            <person name="Davis J.T."/>
        </authorList>
    </citation>
    <scope>NUCLEOTIDE SEQUENCE [LARGE SCALE GENOMIC DNA]</scope>
    <source>
        <strain evidence="3">cv. Da-Ae</strain>
        <tissue evidence="2">Seedling</tissue>
    </source>
</reference>
<organism evidence="2 3">
    <name type="scientific">Brassica napus</name>
    <name type="common">Rape</name>
    <dbReference type="NCBI Taxonomy" id="3708"/>
    <lineage>
        <taxon>Eukaryota</taxon>
        <taxon>Viridiplantae</taxon>
        <taxon>Streptophyta</taxon>
        <taxon>Embryophyta</taxon>
        <taxon>Tracheophyta</taxon>
        <taxon>Spermatophyta</taxon>
        <taxon>Magnoliopsida</taxon>
        <taxon>eudicotyledons</taxon>
        <taxon>Gunneridae</taxon>
        <taxon>Pentapetalae</taxon>
        <taxon>rosids</taxon>
        <taxon>malvids</taxon>
        <taxon>Brassicales</taxon>
        <taxon>Brassicaceae</taxon>
        <taxon>Brassiceae</taxon>
        <taxon>Brassica</taxon>
    </lineage>
</organism>
<evidence type="ECO:0000313" key="3">
    <source>
        <dbReference type="Proteomes" id="UP000824890"/>
    </source>
</evidence>
<comment type="caution">
    <text evidence="2">The sequence shown here is derived from an EMBL/GenBank/DDBJ whole genome shotgun (WGS) entry which is preliminary data.</text>
</comment>
<feature type="compositionally biased region" description="Basic and acidic residues" evidence="1">
    <location>
        <begin position="47"/>
        <end position="58"/>
    </location>
</feature>
<feature type="compositionally biased region" description="Polar residues" evidence="1">
    <location>
        <begin position="1"/>
        <end position="11"/>
    </location>
</feature>
<gene>
    <name evidence="2" type="ORF">HID58_070431</name>
</gene>
<dbReference type="Proteomes" id="UP000824890">
    <property type="component" value="Unassembled WGS sequence"/>
</dbReference>
<feature type="compositionally biased region" description="Polar residues" evidence="1">
    <location>
        <begin position="59"/>
        <end position="87"/>
    </location>
</feature>
<dbReference type="EMBL" id="JAGKQM010000016">
    <property type="protein sequence ID" value="KAH0873069.1"/>
    <property type="molecule type" value="Genomic_DNA"/>
</dbReference>
<feature type="region of interest" description="Disordered" evidence="1">
    <location>
        <begin position="269"/>
        <end position="291"/>
    </location>
</feature>
<keyword evidence="3" id="KW-1185">Reference proteome</keyword>